<dbReference type="InterPro" id="IPR013595">
    <property type="entry name" value="Pept_S33_TAP-like_C"/>
</dbReference>
<evidence type="ECO:0000259" key="4">
    <source>
        <dbReference type="Pfam" id="PF08386"/>
    </source>
</evidence>
<keyword evidence="3 5" id="KW-0378">Hydrolase</keyword>
<evidence type="ECO:0000313" key="6">
    <source>
        <dbReference type="Proteomes" id="UP000500953"/>
    </source>
</evidence>
<evidence type="ECO:0000256" key="2">
    <source>
        <dbReference type="ARBA" id="ARBA00022729"/>
    </source>
</evidence>
<accession>A0A6G9ZFG8</accession>
<name>A0A6G9ZFG8_9NOCA</name>
<dbReference type="InterPro" id="IPR051601">
    <property type="entry name" value="Serine_prot/Carboxylest_S33"/>
</dbReference>
<dbReference type="PANTHER" id="PTHR43248">
    <property type="entry name" value="2-SUCCINYL-6-HYDROXY-2,4-CYCLOHEXADIENE-1-CARBOXYLATE SYNTHASE"/>
    <property type="match status" value="1"/>
</dbReference>
<dbReference type="EMBL" id="CP046173">
    <property type="protein sequence ID" value="QIS24365.1"/>
    <property type="molecule type" value="Genomic_DNA"/>
</dbReference>
<dbReference type="Proteomes" id="UP000500953">
    <property type="component" value="Chromosome"/>
</dbReference>
<protein>
    <submittedName>
        <fullName evidence="5">Alpha/beta fold hydrolase</fullName>
    </submittedName>
</protein>
<dbReference type="SUPFAM" id="SSF53474">
    <property type="entry name" value="alpha/beta-Hydrolases"/>
    <property type="match status" value="1"/>
</dbReference>
<gene>
    <name evidence="5" type="ORF">F6W96_21830</name>
</gene>
<dbReference type="GO" id="GO:0016787">
    <property type="term" value="F:hydrolase activity"/>
    <property type="evidence" value="ECO:0007669"/>
    <property type="project" value="UniProtKB-KW"/>
</dbReference>
<dbReference type="Gene3D" id="3.40.50.1820">
    <property type="entry name" value="alpha/beta hydrolase"/>
    <property type="match status" value="1"/>
</dbReference>
<dbReference type="Pfam" id="PF08386">
    <property type="entry name" value="Abhydrolase_4"/>
    <property type="match status" value="1"/>
</dbReference>
<reference evidence="5 6" key="1">
    <citation type="journal article" date="2019" name="ACS Chem. Biol.">
        <title>Identification and Mobilization of a Cryptic Antibiotic Biosynthesis Gene Locus from a Human-Pathogenic Nocardia Isolate.</title>
        <authorList>
            <person name="Herisse M."/>
            <person name="Ishida K."/>
            <person name="Porter J.L."/>
            <person name="Howden B."/>
            <person name="Hertweck C."/>
            <person name="Stinear T.P."/>
            <person name="Pidot S.J."/>
        </authorList>
    </citation>
    <scope>NUCLEOTIDE SEQUENCE [LARGE SCALE GENOMIC DNA]</scope>
    <source>
        <strain evidence="5 6">AUSMDU00012715</strain>
    </source>
</reference>
<proteinExistence type="inferred from homology"/>
<dbReference type="PANTHER" id="PTHR43248:SF29">
    <property type="entry name" value="TRIPEPTIDYL AMINOPEPTIDASE"/>
    <property type="match status" value="1"/>
</dbReference>
<evidence type="ECO:0000313" key="5">
    <source>
        <dbReference type="EMBL" id="QIS24365.1"/>
    </source>
</evidence>
<organism evidence="5 6">
    <name type="scientific">Nocardia terpenica</name>
    <dbReference type="NCBI Taxonomy" id="455432"/>
    <lineage>
        <taxon>Bacteria</taxon>
        <taxon>Bacillati</taxon>
        <taxon>Actinomycetota</taxon>
        <taxon>Actinomycetes</taxon>
        <taxon>Mycobacteriales</taxon>
        <taxon>Nocardiaceae</taxon>
        <taxon>Nocardia</taxon>
    </lineage>
</organism>
<dbReference type="InterPro" id="IPR029058">
    <property type="entry name" value="AB_hydrolase_fold"/>
</dbReference>
<evidence type="ECO:0000256" key="3">
    <source>
        <dbReference type="ARBA" id="ARBA00022801"/>
    </source>
</evidence>
<feature type="domain" description="Peptidase S33 tripeptidyl aminopeptidase-like C-terminal" evidence="4">
    <location>
        <begin position="397"/>
        <end position="492"/>
    </location>
</feature>
<sequence>MLLANLFRLTVAVVIGSALVAGSDPDSSGLARFYHQRLEWKRCGVEELDSAGAQCANVVVPLDYSAPRDRTTTVAISRIRAGNSDLRRGVLLSNPGGPGGEGLDSVGLIGDVLSPEVVARYDLIGMDPRGVGRSKHTRPCGWAVGEMIRSAGLTDSGFRRDSVEAAGMAHTCLSTADPAELRQLTTRNTARDMDVIRAVLGAGKLDYYGVSYGTYLGEVYTQMFPAHSGRMVFDSSIDPDRYWEGMVQDWGPADEAALDDWARWVAARDDTYHLGPTAAEVRAWIEGLIRAAAHQPIIVDDFPVDDHWLPFILHNYLNNFRLNAALADIVRELADNIGRPPATAHTPRLRSVLTALREGENSALAQIACADAPAPTDPRWYRHHIDITRTTEPIFGALANNIQPCAYWPRPAEPPTRVHNSVPALLVQSTGDPRTPYDHALRLHRAMPASRLVTLRNTRIHMTFRTGLSTCLNDAINAYYSDGVLPSTDKSCDPDHPAE</sequence>
<evidence type="ECO:0000256" key="1">
    <source>
        <dbReference type="ARBA" id="ARBA00010088"/>
    </source>
</evidence>
<keyword evidence="2" id="KW-0732">Signal</keyword>
<dbReference type="AlphaFoldDB" id="A0A6G9ZFG8"/>
<comment type="similarity">
    <text evidence="1">Belongs to the peptidase S33 family.</text>
</comment>